<keyword evidence="6" id="KW-0560">Oxidoreductase</keyword>
<dbReference type="PANTHER" id="PTHR11552">
    <property type="entry name" value="GLUCOSE-METHANOL-CHOLINE GMC OXIDOREDUCTASE"/>
    <property type="match status" value="1"/>
</dbReference>
<name>A0A8H6WYI0_9AGAR</name>
<dbReference type="InterPro" id="IPR007867">
    <property type="entry name" value="GMC_OxRtase_C"/>
</dbReference>
<dbReference type="Pfam" id="PF05199">
    <property type="entry name" value="GMC_oxred_C"/>
    <property type="match status" value="1"/>
</dbReference>
<evidence type="ECO:0000259" key="9">
    <source>
        <dbReference type="PROSITE" id="PS00623"/>
    </source>
</evidence>
<evidence type="ECO:0000313" key="12">
    <source>
        <dbReference type="Proteomes" id="UP000620124"/>
    </source>
</evidence>
<keyword evidence="12" id="KW-1185">Reference proteome</keyword>
<protein>
    <submittedName>
        <fullName evidence="11">Alcohol oxidase</fullName>
    </submittedName>
</protein>
<comment type="cofactor">
    <cofactor evidence="1">
        <name>FAD</name>
        <dbReference type="ChEBI" id="CHEBI:57692"/>
    </cofactor>
</comment>
<evidence type="ECO:0000259" key="10">
    <source>
        <dbReference type="PROSITE" id="PS00624"/>
    </source>
</evidence>
<dbReference type="GO" id="GO:0050660">
    <property type="term" value="F:flavin adenine dinucleotide binding"/>
    <property type="evidence" value="ECO:0007669"/>
    <property type="project" value="InterPro"/>
</dbReference>
<sequence>MPPMIGCLKRFHRSMLQGGSFKKLGNKDFLCFGVRFTMPVGGKMLGGSTGINLFAWDRASKLEYDAWQLFMKESDWNFDNLLPYFIKSETIDLKNNDVFPGPSPKDYAEARKEFEFDDGFSGPIHASYNTIYGDLAFPLASTWNNLKVPTNPNPIGGNSSGVRNERSAVVNGVRSYSAPAYYCPASTRKNLHVLTGAQASKIFFSGPKYAGGDLTAISVSFISNGVTHKAHASKEVILSAGAVQTPQLLELSGIGDQKILSRLGIETLVDLPGVGTNLQDHIYTTSQWVTIPNITTFDILRYNATFLEEQTVLYERTHTGFLNTRGNNVVFLNSNDSIFPHSDVQDLIQKLEAALSGTGLTPIQRMQFQIQLEWLQDGSVPQAEFILNSNGMINPANDTKYMCILAGLMHPLSRGTIHINSTDPLAHPVINPDYFSFDYDLQSLSSFTSIGVEVTKHQPIANLLVEQQFPPTRDRSEP</sequence>
<proteinExistence type="inferred from homology"/>
<dbReference type="PROSITE" id="PS00623">
    <property type="entry name" value="GMC_OXRED_1"/>
    <property type="match status" value="1"/>
</dbReference>
<dbReference type="Gene3D" id="3.30.560.10">
    <property type="entry name" value="Glucose Oxidase, domain 3"/>
    <property type="match status" value="1"/>
</dbReference>
<evidence type="ECO:0000256" key="6">
    <source>
        <dbReference type="ARBA" id="ARBA00023002"/>
    </source>
</evidence>
<evidence type="ECO:0000256" key="4">
    <source>
        <dbReference type="ARBA" id="ARBA00022729"/>
    </source>
</evidence>
<feature type="domain" description="Glucose-methanol-choline oxidoreductase N-terminal" evidence="9">
    <location>
        <begin position="42"/>
        <end position="65"/>
    </location>
</feature>
<dbReference type="SUPFAM" id="SSF54373">
    <property type="entry name" value="FAD-linked reductases, C-terminal domain"/>
    <property type="match status" value="1"/>
</dbReference>
<keyword evidence="3 8" id="KW-0285">Flavoprotein</keyword>
<feature type="domain" description="Glucose-methanol-choline oxidoreductase N-terminal" evidence="10">
    <location>
        <begin position="241"/>
        <end position="255"/>
    </location>
</feature>
<dbReference type="Pfam" id="PF00732">
    <property type="entry name" value="GMC_oxred_N"/>
    <property type="match status" value="1"/>
</dbReference>
<keyword evidence="7" id="KW-0325">Glycoprotein</keyword>
<keyword evidence="5 8" id="KW-0274">FAD</keyword>
<dbReference type="PANTHER" id="PTHR11552:SF201">
    <property type="entry name" value="GLUCOSE-METHANOL-CHOLINE OXIDOREDUCTASE N-TERMINAL DOMAIN-CONTAINING PROTEIN"/>
    <property type="match status" value="1"/>
</dbReference>
<dbReference type="PROSITE" id="PS00624">
    <property type="entry name" value="GMC_OXRED_2"/>
    <property type="match status" value="1"/>
</dbReference>
<dbReference type="OrthoDB" id="269227at2759"/>
<dbReference type="AlphaFoldDB" id="A0A8H6WYI0"/>
<dbReference type="PIRSF" id="PIRSF000137">
    <property type="entry name" value="Alcohol_oxidase"/>
    <property type="match status" value="1"/>
</dbReference>
<dbReference type="InterPro" id="IPR000172">
    <property type="entry name" value="GMC_OxRdtase_N"/>
</dbReference>
<evidence type="ECO:0000256" key="3">
    <source>
        <dbReference type="ARBA" id="ARBA00022630"/>
    </source>
</evidence>
<evidence type="ECO:0000256" key="2">
    <source>
        <dbReference type="ARBA" id="ARBA00010790"/>
    </source>
</evidence>
<gene>
    <name evidence="11" type="ORF">MVEN_02438200</name>
</gene>
<reference evidence="11" key="1">
    <citation type="submission" date="2020-05" db="EMBL/GenBank/DDBJ databases">
        <title>Mycena genomes resolve the evolution of fungal bioluminescence.</title>
        <authorList>
            <person name="Tsai I.J."/>
        </authorList>
    </citation>
    <scope>NUCLEOTIDE SEQUENCE</scope>
    <source>
        <strain evidence="11">CCC161011</strain>
    </source>
</reference>
<evidence type="ECO:0000256" key="7">
    <source>
        <dbReference type="ARBA" id="ARBA00023180"/>
    </source>
</evidence>
<comment type="caution">
    <text evidence="11">The sequence shown here is derived from an EMBL/GenBank/DDBJ whole genome shotgun (WGS) entry which is preliminary data.</text>
</comment>
<evidence type="ECO:0000256" key="5">
    <source>
        <dbReference type="ARBA" id="ARBA00022827"/>
    </source>
</evidence>
<dbReference type="EMBL" id="JACAZI010000032">
    <property type="protein sequence ID" value="KAF7330981.1"/>
    <property type="molecule type" value="Genomic_DNA"/>
</dbReference>
<dbReference type="InterPro" id="IPR036188">
    <property type="entry name" value="FAD/NAD-bd_sf"/>
</dbReference>
<accession>A0A8H6WYI0</accession>
<comment type="similarity">
    <text evidence="2 8">Belongs to the GMC oxidoreductase family.</text>
</comment>
<keyword evidence="4" id="KW-0732">Signal</keyword>
<evidence type="ECO:0000256" key="8">
    <source>
        <dbReference type="RuleBase" id="RU003968"/>
    </source>
</evidence>
<dbReference type="InterPro" id="IPR012132">
    <property type="entry name" value="GMC_OxRdtase"/>
</dbReference>
<dbReference type="GO" id="GO:0016614">
    <property type="term" value="F:oxidoreductase activity, acting on CH-OH group of donors"/>
    <property type="evidence" value="ECO:0007669"/>
    <property type="project" value="InterPro"/>
</dbReference>
<evidence type="ECO:0000256" key="1">
    <source>
        <dbReference type="ARBA" id="ARBA00001974"/>
    </source>
</evidence>
<dbReference type="Proteomes" id="UP000620124">
    <property type="component" value="Unassembled WGS sequence"/>
</dbReference>
<dbReference type="Gene3D" id="3.50.50.60">
    <property type="entry name" value="FAD/NAD(P)-binding domain"/>
    <property type="match status" value="2"/>
</dbReference>
<organism evidence="11 12">
    <name type="scientific">Mycena venus</name>
    <dbReference type="NCBI Taxonomy" id="2733690"/>
    <lineage>
        <taxon>Eukaryota</taxon>
        <taxon>Fungi</taxon>
        <taxon>Dikarya</taxon>
        <taxon>Basidiomycota</taxon>
        <taxon>Agaricomycotina</taxon>
        <taxon>Agaricomycetes</taxon>
        <taxon>Agaricomycetidae</taxon>
        <taxon>Agaricales</taxon>
        <taxon>Marasmiineae</taxon>
        <taxon>Mycenaceae</taxon>
        <taxon>Mycena</taxon>
    </lineage>
</organism>
<evidence type="ECO:0000313" key="11">
    <source>
        <dbReference type="EMBL" id="KAF7330981.1"/>
    </source>
</evidence>
<dbReference type="SUPFAM" id="SSF51905">
    <property type="entry name" value="FAD/NAD(P)-binding domain"/>
    <property type="match status" value="1"/>
</dbReference>